<comment type="caution">
    <text evidence="7">The sequence shown here is derived from an EMBL/GenBank/DDBJ whole genome shotgun (WGS) entry which is preliminary data.</text>
</comment>
<dbReference type="PANTHER" id="PTHR43133:SF60">
    <property type="entry name" value="RNA POLYMERASE SIGMA FACTOR SIGV"/>
    <property type="match status" value="1"/>
</dbReference>
<feature type="domain" description="RNA polymerase sigma factor 70 region 4 type 2" evidence="6">
    <location>
        <begin position="105"/>
        <end position="155"/>
    </location>
</feature>
<dbReference type="InterPro" id="IPR013324">
    <property type="entry name" value="RNA_pol_sigma_r3/r4-like"/>
</dbReference>
<dbReference type="SUPFAM" id="SSF88946">
    <property type="entry name" value="Sigma2 domain of RNA polymerase sigma factors"/>
    <property type="match status" value="1"/>
</dbReference>
<dbReference type="InterPro" id="IPR014284">
    <property type="entry name" value="RNA_pol_sigma-70_dom"/>
</dbReference>
<keyword evidence="2" id="KW-0805">Transcription regulation</keyword>
<keyword evidence="8" id="KW-1185">Reference proteome</keyword>
<dbReference type="Pfam" id="PF08281">
    <property type="entry name" value="Sigma70_r4_2"/>
    <property type="match status" value="1"/>
</dbReference>
<dbReference type="CDD" id="cd06171">
    <property type="entry name" value="Sigma70_r4"/>
    <property type="match status" value="1"/>
</dbReference>
<evidence type="ECO:0000259" key="5">
    <source>
        <dbReference type="Pfam" id="PF04542"/>
    </source>
</evidence>
<dbReference type="InterPro" id="IPR013325">
    <property type="entry name" value="RNA_pol_sigma_r2"/>
</dbReference>
<feature type="domain" description="RNA polymerase sigma-70 region 2" evidence="5">
    <location>
        <begin position="12"/>
        <end position="74"/>
    </location>
</feature>
<comment type="similarity">
    <text evidence="1">Belongs to the sigma-70 factor family. ECF subfamily.</text>
</comment>
<sequence>MLTNEEMHHYMDTHSPYLLQLSFMYVKDWSSSEDIVQEVFIQFFKTFDQYEQRASVKTYLTKMTIHKCYDYLRSFASRKKTLMKVIAQKQPVSYEFQNLAEQSKLMQYVLDLPMKYREMIILYYYEELTTSEIAMLLSLSDNTVKTRLRRARVRLKIHITNEDWRELLHE</sequence>
<evidence type="ECO:0000313" key="8">
    <source>
        <dbReference type="Proteomes" id="UP001316087"/>
    </source>
</evidence>
<dbReference type="InterPro" id="IPR013249">
    <property type="entry name" value="RNA_pol_sigma70_r4_t2"/>
</dbReference>
<gene>
    <name evidence="7" type="ORF">LZ480_08055</name>
</gene>
<dbReference type="InterPro" id="IPR039425">
    <property type="entry name" value="RNA_pol_sigma-70-like"/>
</dbReference>
<evidence type="ECO:0000256" key="2">
    <source>
        <dbReference type="ARBA" id="ARBA00023015"/>
    </source>
</evidence>
<keyword evidence="3" id="KW-0731">Sigma factor</keyword>
<evidence type="ECO:0000256" key="3">
    <source>
        <dbReference type="ARBA" id="ARBA00023082"/>
    </source>
</evidence>
<dbReference type="PANTHER" id="PTHR43133">
    <property type="entry name" value="RNA POLYMERASE ECF-TYPE SIGMA FACTO"/>
    <property type="match status" value="1"/>
</dbReference>
<name>A0ABS9UC19_9BACL</name>
<evidence type="ECO:0000256" key="1">
    <source>
        <dbReference type="ARBA" id="ARBA00010641"/>
    </source>
</evidence>
<organism evidence="7 8">
    <name type="scientific">Solibacillus palustris</name>
    <dbReference type="NCBI Taxonomy" id="2908203"/>
    <lineage>
        <taxon>Bacteria</taxon>
        <taxon>Bacillati</taxon>
        <taxon>Bacillota</taxon>
        <taxon>Bacilli</taxon>
        <taxon>Bacillales</taxon>
        <taxon>Caryophanaceae</taxon>
        <taxon>Solibacillus</taxon>
    </lineage>
</organism>
<dbReference type="Pfam" id="PF04542">
    <property type="entry name" value="Sigma70_r2"/>
    <property type="match status" value="1"/>
</dbReference>
<dbReference type="EMBL" id="JAKZFC010000002">
    <property type="protein sequence ID" value="MCH7321844.1"/>
    <property type="molecule type" value="Genomic_DNA"/>
</dbReference>
<proteinExistence type="inferred from homology"/>
<evidence type="ECO:0000256" key="4">
    <source>
        <dbReference type="ARBA" id="ARBA00023163"/>
    </source>
</evidence>
<evidence type="ECO:0000259" key="6">
    <source>
        <dbReference type="Pfam" id="PF08281"/>
    </source>
</evidence>
<reference evidence="7 8" key="1">
    <citation type="submission" date="2022-03" db="EMBL/GenBank/DDBJ databases">
        <authorList>
            <person name="Jo J.-H."/>
            <person name="Im W.-T."/>
        </authorList>
    </citation>
    <scope>NUCLEOTIDE SEQUENCE [LARGE SCALE GENOMIC DNA]</scope>
    <source>
        <strain evidence="7 8">MA9</strain>
    </source>
</reference>
<dbReference type="Proteomes" id="UP001316087">
    <property type="component" value="Unassembled WGS sequence"/>
</dbReference>
<protein>
    <submittedName>
        <fullName evidence="7">Sigma-70 family RNA polymerase sigma factor</fullName>
    </submittedName>
</protein>
<dbReference type="SUPFAM" id="SSF88659">
    <property type="entry name" value="Sigma3 and sigma4 domains of RNA polymerase sigma factors"/>
    <property type="match status" value="1"/>
</dbReference>
<dbReference type="RefSeq" id="WP_241368895.1">
    <property type="nucleotide sequence ID" value="NZ_JAKZFC010000002.1"/>
</dbReference>
<dbReference type="Gene3D" id="1.10.10.10">
    <property type="entry name" value="Winged helix-like DNA-binding domain superfamily/Winged helix DNA-binding domain"/>
    <property type="match status" value="1"/>
</dbReference>
<accession>A0ABS9UC19</accession>
<dbReference type="NCBIfam" id="TIGR02937">
    <property type="entry name" value="sigma70-ECF"/>
    <property type="match status" value="1"/>
</dbReference>
<dbReference type="InterPro" id="IPR007627">
    <property type="entry name" value="RNA_pol_sigma70_r2"/>
</dbReference>
<dbReference type="Gene3D" id="1.10.1740.10">
    <property type="match status" value="1"/>
</dbReference>
<evidence type="ECO:0000313" key="7">
    <source>
        <dbReference type="EMBL" id="MCH7321844.1"/>
    </source>
</evidence>
<dbReference type="InterPro" id="IPR036388">
    <property type="entry name" value="WH-like_DNA-bd_sf"/>
</dbReference>
<keyword evidence="4" id="KW-0804">Transcription</keyword>